<evidence type="ECO:0000313" key="2">
    <source>
        <dbReference type="EMBL" id="GJE91527.1"/>
    </source>
</evidence>
<name>A0A9P3LF02_9APHY</name>
<dbReference type="Proteomes" id="UP000703269">
    <property type="component" value="Unassembled WGS sequence"/>
</dbReference>
<evidence type="ECO:0000259" key="1">
    <source>
        <dbReference type="Pfam" id="PF13302"/>
    </source>
</evidence>
<organism evidence="2 3">
    <name type="scientific">Phanerochaete sordida</name>
    <dbReference type="NCBI Taxonomy" id="48140"/>
    <lineage>
        <taxon>Eukaryota</taxon>
        <taxon>Fungi</taxon>
        <taxon>Dikarya</taxon>
        <taxon>Basidiomycota</taxon>
        <taxon>Agaricomycotina</taxon>
        <taxon>Agaricomycetes</taxon>
        <taxon>Polyporales</taxon>
        <taxon>Phanerochaetaceae</taxon>
        <taxon>Phanerochaete</taxon>
    </lineage>
</organism>
<dbReference type="OrthoDB" id="630895at2759"/>
<dbReference type="EMBL" id="BPQB01000021">
    <property type="protein sequence ID" value="GJE91527.1"/>
    <property type="molecule type" value="Genomic_DNA"/>
</dbReference>
<dbReference type="SUPFAM" id="SSF55729">
    <property type="entry name" value="Acyl-CoA N-acyltransferases (Nat)"/>
    <property type="match status" value="1"/>
</dbReference>
<feature type="domain" description="N-acetyltransferase" evidence="1">
    <location>
        <begin position="29"/>
        <end position="215"/>
    </location>
</feature>
<dbReference type="GO" id="GO:0016747">
    <property type="term" value="F:acyltransferase activity, transferring groups other than amino-acyl groups"/>
    <property type="evidence" value="ECO:0007669"/>
    <property type="project" value="InterPro"/>
</dbReference>
<accession>A0A9P3LF02</accession>
<dbReference type="InterPro" id="IPR000182">
    <property type="entry name" value="GNAT_dom"/>
</dbReference>
<dbReference type="PANTHER" id="PTHR43328:SF1">
    <property type="entry name" value="N-ACETYLTRANSFERASE DOMAIN-CONTAINING PROTEIN"/>
    <property type="match status" value="1"/>
</dbReference>
<comment type="caution">
    <text evidence="2">The sequence shown here is derived from an EMBL/GenBank/DDBJ whole genome shotgun (WGS) entry which is preliminary data.</text>
</comment>
<evidence type="ECO:0000313" key="3">
    <source>
        <dbReference type="Proteomes" id="UP000703269"/>
    </source>
</evidence>
<keyword evidence="3" id="KW-1185">Reference proteome</keyword>
<protein>
    <submittedName>
        <fullName evidence="2">GNAT family N-acetyltransferase</fullName>
    </submittedName>
</protein>
<dbReference type="Gene3D" id="3.40.630.30">
    <property type="match status" value="1"/>
</dbReference>
<gene>
    <name evidence="2" type="ORF">PsYK624_076770</name>
</gene>
<dbReference type="Pfam" id="PF13302">
    <property type="entry name" value="Acetyltransf_3"/>
    <property type="match status" value="1"/>
</dbReference>
<reference evidence="2 3" key="1">
    <citation type="submission" date="2021-08" db="EMBL/GenBank/DDBJ databases">
        <title>Draft Genome Sequence of Phanerochaete sordida strain YK-624.</title>
        <authorList>
            <person name="Mori T."/>
            <person name="Dohra H."/>
            <person name="Suzuki T."/>
            <person name="Kawagishi H."/>
            <person name="Hirai H."/>
        </authorList>
    </citation>
    <scope>NUCLEOTIDE SEQUENCE [LARGE SCALE GENOMIC DNA]</scope>
    <source>
        <strain evidence="2 3">YK-624</strain>
    </source>
</reference>
<dbReference type="AlphaFoldDB" id="A0A9P3LF02"/>
<proteinExistence type="predicted"/>
<dbReference type="InterPro" id="IPR016181">
    <property type="entry name" value="Acyl_CoA_acyltransferase"/>
</dbReference>
<sequence>MSTPASSWLEYNPTTGEPFIRLPSPHTNLILTPPRLGDADANYTTMQDPRVYKTLSGPPFPYLQRHATEWLALIVPQAADALREARAAEAAASAGAPVRVGSCPVRYIREVRADGSDVLLGDIDVHRCAYPDVADVEERLRLAKVNADRELGDPEIDWCIGDCLAAPYHGKGIMTAALAALMEHWLMPRMGVRKIRVETFEGNIGSVRVFEKNGFALEETVHWNLVTNCGVVNTGYHILWWRAP</sequence>
<dbReference type="PANTHER" id="PTHR43328">
    <property type="entry name" value="ACETYLTRANSFERASE-RELATED"/>
    <property type="match status" value="1"/>
</dbReference>